<feature type="domain" description="DUF1731" evidence="3">
    <location>
        <begin position="246"/>
        <end position="291"/>
    </location>
</feature>
<dbReference type="STRING" id="207949.RED65_16646"/>
<dbReference type="Pfam" id="PF01370">
    <property type="entry name" value="Epimerase"/>
    <property type="match status" value="1"/>
</dbReference>
<gene>
    <name evidence="4" type="ORF">RED65_16646</name>
</gene>
<dbReference type="InterPro" id="IPR010099">
    <property type="entry name" value="SDR39U1"/>
</dbReference>
<dbReference type="NCBIfam" id="TIGR01777">
    <property type="entry name" value="yfcH"/>
    <property type="match status" value="1"/>
</dbReference>
<evidence type="ECO:0000313" key="4">
    <source>
        <dbReference type="EMBL" id="EAT12485.1"/>
    </source>
</evidence>
<evidence type="ECO:0000313" key="5">
    <source>
        <dbReference type="Proteomes" id="UP000004263"/>
    </source>
</evidence>
<dbReference type="SUPFAM" id="SSF51735">
    <property type="entry name" value="NAD(P)-binding Rossmann-fold domains"/>
    <property type="match status" value="1"/>
</dbReference>
<dbReference type="AlphaFoldDB" id="Q1N2C2"/>
<dbReference type="EMBL" id="AAQH01000007">
    <property type="protein sequence ID" value="EAT12485.1"/>
    <property type="molecule type" value="Genomic_DNA"/>
</dbReference>
<protein>
    <submittedName>
        <fullName evidence="4">Hypothetical 317 kDa protein-putative nucleoside-diphosphate sugar epimerase</fullName>
    </submittedName>
</protein>
<dbReference type="InterPro" id="IPR036291">
    <property type="entry name" value="NAD(P)-bd_dom_sf"/>
</dbReference>
<accession>Q1N2C2</accession>
<comment type="caution">
    <text evidence="4">The sequence shown here is derived from an EMBL/GenBank/DDBJ whole genome shotgun (WGS) entry which is preliminary data.</text>
</comment>
<organism evidence="4 5">
    <name type="scientific">Bermanella marisrubri</name>
    <dbReference type="NCBI Taxonomy" id="207949"/>
    <lineage>
        <taxon>Bacteria</taxon>
        <taxon>Pseudomonadati</taxon>
        <taxon>Pseudomonadota</taxon>
        <taxon>Gammaproteobacteria</taxon>
        <taxon>Oceanospirillales</taxon>
        <taxon>Oceanospirillaceae</taxon>
        <taxon>Bermanella</taxon>
    </lineage>
</organism>
<comment type="similarity">
    <text evidence="1">Belongs to the NAD(P)-dependent epimerase/dehydratase family. SDR39U1 subfamily.</text>
</comment>
<dbReference type="Pfam" id="PF08338">
    <property type="entry name" value="DUF1731"/>
    <property type="match status" value="1"/>
</dbReference>
<feature type="domain" description="NAD-dependent epimerase/dehydratase" evidence="2">
    <location>
        <begin position="3"/>
        <end position="210"/>
    </location>
</feature>
<dbReference type="RefSeq" id="WP_007018294.1">
    <property type="nucleotide sequence ID" value="NZ_CH724116.1"/>
</dbReference>
<keyword evidence="5" id="KW-1185">Reference proteome</keyword>
<dbReference type="InterPro" id="IPR013549">
    <property type="entry name" value="DUF1731"/>
</dbReference>
<evidence type="ECO:0000259" key="3">
    <source>
        <dbReference type="Pfam" id="PF08338"/>
    </source>
</evidence>
<reference evidence="4 5" key="1">
    <citation type="submission" date="2006-03" db="EMBL/GenBank/DDBJ databases">
        <authorList>
            <person name="Pinhassi J."/>
            <person name="Pedros-Alio C."/>
            <person name="Ferriera S."/>
            <person name="Johnson J."/>
            <person name="Kravitz S."/>
            <person name="Halpern A."/>
            <person name="Remington K."/>
            <person name="Beeson K."/>
            <person name="Tran B."/>
            <person name="Rogers Y.-H."/>
            <person name="Friedman R."/>
            <person name="Venter J.C."/>
        </authorList>
    </citation>
    <scope>NUCLEOTIDE SEQUENCE [LARGE SCALE GENOMIC DNA]</scope>
    <source>
        <strain evidence="4 5">RED65</strain>
    </source>
</reference>
<dbReference type="OrthoDB" id="9801773at2"/>
<dbReference type="Proteomes" id="UP000004263">
    <property type="component" value="Unassembled WGS sequence"/>
</dbReference>
<evidence type="ECO:0000259" key="2">
    <source>
        <dbReference type="Pfam" id="PF01370"/>
    </source>
</evidence>
<name>Q1N2C2_9GAMM</name>
<dbReference type="PANTHER" id="PTHR11092">
    <property type="entry name" value="SUGAR NUCLEOTIDE EPIMERASE RELATED"/>
    <property type="match status" value="1"/>
</dbReference>
<dbReference type="HOGENOM" id="CLU_047373_0_2_6"/>
<dbReference type="Gene3D" id="3.40.50.720">
    <property type="entry name" value="NAD(P)-binding Rossmann-like Domain"/>
    <property type="match status" value="1"/>
</dbReference>
<evidence type="ECO:0000256" key="1">
    <source>
        <dbReference type="ARBA" id="ARBA00009353"/>
    </source>
</evidence>
<dbReference type="PANTHER" id="PTHR11092:SF0">
    <property type="entry name" value="EPIMERASE FAMILY PROTEIN SDR39U1"/>
    <property type="match status" value="1"/>
</dbReference>
<proteinExistence type="inferred from homology"/>
<sequence>MNILISGASGLIGTALMQYLEEQGHTVYKLHRDKQIGSFYWKPEFGHIHLDSRIHLDAVINLNGVNIGDKPWTQSRKKAILDTRIQSTQVLAEAISKRSQKPSVFISASAIGFYGDTGSEWADESSPSGKNFLSDIAKHWEQASRAAKDAGIRTVNIRTGVVLDKKGGALAKMLLPFKLGLGGRVGTGEQYMSWISLTDEIRAIEHILQNTSISGPVNLTAPEPVTNDDFTKTLGSVLKRPTVFPMPAFIVKLVFGEMGDLLLLGSNRINSKVLQDNGFEFQYPDIESALQSTLKN</sequence>
<dbReference type="InterPro" id="IPR001509">
    <property type="entry name" value="Epimerase_deHydtase"/>
</dbReference>
<dbReference type="CDD" id="cd05242">
    <property type="entry name" value="SDR_a8"/>
    <property type="match status" value="1"/>
</dbReference>